<dbReference type="EMBL" id="QUTH01003365">
    <property type="protein sequence ID" value="RHZ19859.1"/>
    <property type="molecule type" value="Genomic_DNA"/>
</dbReference>
<dbReference type="Proteomes" id="UP000285712">
    <property type="component" value="Unassembled WGS sequence"/>
</dbReference>
<dbReference type="EMBL" id="QUTG01002134">
    <property type="protein sequence ID" value="RHY97527.1"/>
    <property type="molecule type" value="Genomic_DNA"/>
</dbReference>
<feature type="compositionally biased region" description="Basic and acidic residues" evidence="1">
    <location>
        <begin position="181"/>
        <end position="213"/>
    </location>
</feature>
<feature type="compositionally biased region" description="Basic and acidic residues" evidence="1">
    <location>
        <begin position="116"/>
        <end position="134"/>
    </location>
</feature>
<accession>A0A3R7BP74</accession>
<evidence type="ECO:0008006" key="6">
    <source>
        <dbReference type="Google" id="ProtNLM"/>
    </source>
</evidence>
<evidence type="ECO:0000313" key="5">
    <source>
        <dbReference type="Proteomes" id="UP000285712"/>
    </source>
</evidence>
<evidence type="ECO:0000256" key="1">
    <source>
        <dbReference type="SAM" id="MobiDB-lite"/>
    </source>
</evidence>
<gene>
    <name evidence="2" type="ORF">DYB35_007085</name>
    <name evidence="3" type="ORF">DYB37_005091</name>
</gene>
<dbReference type="AlphaFoldDB" id="A0A3R7BP74"/>
<feature type="region of interest" description="Disordered" evidence="1">
    <location>
        <begin position="102"/>
        <end position="162"/>
    </location>
</feature>
<proteinExistence type="predicted"/>
<evidence type="ECO:0000313" key="2">
    <source>
        <dbReference type="EMBL" id="RHY97527.1"/>
    </source>
</evidence>
<evidence type="ECO:0000313" key="3">
    <source>
        <dbReference type="EMBL" id="RHZ19859.1"/>
    </source>
</evidence>
<organism evidence="2 5">
    <name type="scientific">Aphanomyces astaci</name>
    <name type="common">Crayfish plague agent</name>
    <dbReference type="NCBI Taxonomy" id="112090"/>
    <lineage>
        <taxon>Eukaryota</taxon>
        <taxon>Sar</taxon>
        <taxon>Stramenopiles</taxon>
        <taxon>Oomycota</taxon>
        <taxon>Saprolegniomycetes</taxon>
        <taxon>Saprolegniales</taxon>
        <taxon>Verrucalvaceae</taxon>
        <taxon>Aphanomyces</taxon>
    </lineage>
</organism>
<evidence type="ECO:0000313" key="4">
    <source>
        <dbReference type="Proteomes" id="UP000285430"/>
    </source>
</evidence>
<feature type="region of interest" description="Disordered" evidence="1">
    <location>
        <begin position="181"/>
        <end position="217"/>
    </location>
</feature>
<sequence>MSRWTSEDDLALLIQANNERPFLQDRVMKSWGVLACNLLKAPGFSRQECEVDGKKTSHRFHLLLDNHEKFQKESVYLSGVDQEHNEMHILLDELVALRKDNMAKKKGKQQANAADQQEKARSEAAARHIRDEAMRTCPKKRAKVQDDERDEASTTPSKKKMLVDFHQDEIQLERERLAFKKAKMEQEIEEKRLDREERREARENDRKQREETRNQMSEILALVRAAVNNRNGN</sequence>
<dbReference type="Proteomes" id="UP000285430">
    <property type="component" value="Unassembled WGS sequence"/>
</dbReference>
<reference evidence="4 5" key="1">
    <citation type="submission" date="2018-08" db="EMBL/GenBank/DDBJ databases">
        <title>Aphanomyces genome sequencing and annotation.</title>
        <authorList>
            <person name="Minardi D."/>
            <person name="Oidtmann B."/>
            <person name="Van Der Giezen M."/>
            <person name="Studholme D.J."/>
        </authorList>
    </citation>
    <scope>NUCLEOTIDE SEQUENCE [LARGE SCALE GENOMIC DNA]</scope>
    <source>
        <strain evidence="3 4">Da</strain>
        <strain evidence="2 5">Sv</strain>
    </source>
</reference>
<protein>
    <recommendedName>
        <fullName evidence="6">Myb-like domain-containing protein</fullName>
    </recommendedName>
</protein>
<comment type="caution">
    <text evidence="2">The sequence shown here is derived from an EMBL/GenBank/DDBJ whole genome shotgun (WGS) entry which is preliminary data.</text>
</comment>
<name>A0A3R7BP74_APHAT</name>
<dbReference type="VEuPathDB" id="FungiDB:H257_01598"/>